<protein>
    <submittedName>
        <fullName evidence="1">Protein rrnad1</fullName>
    </submittedName>
</protein>
<sequence length="112" mass="12506">MPGVSARGLSHEERRQLAVNLTRVLARYRPILDAYIIAQENRVVAFFSLALLLAPLVETLILLDRLLCLQEQGFYAELLPIFSPELSPRNLVLVATKSPLGEAFSLLETEDS</sequence>
<organism evidence="1 2">
    <name type="scientific">Lynx pardinus</name>
    <name type="common">Iberian lynx</name>
    <name type="synonym">Felis pardina</name>
    <dbReference type="NCBI Taxonomy" id="191816"/>
    <lineage>
        <taxon>Eukaryota</taxon>
        <taxon>Metazoa</taxon>
        <taxon>Chordata</taxon>
        <taxon>Craniata</taxon>
        <taxon>Vertebrata</taxon>
        <taxon>Euteleostomi</taxon>
        <taxon>Mammalia</taxon>
        <taxon>Eutheria</taxon>
        <taxon>Laurasiatheria</taxon>
        <taxon>Carnivora</taxon>
        <taxon>Feliformia</taxon>
        <taxon>Felidae</taxon>
        <taxon>Felinae</taxon>
        <taxon>Lynx</taxon>
    </lineage>
</organism>
<reference evidence="1 2" key="1">
    <citation type="submission" date="2019-01" db="EMBL/GenBank/DDBJ databases">
        <authorList>
            <person name="Alioto T."/>
            <person name="Alioto T."/>
        </authorList>
    </citation>
    <scope>NUCLEOTIDE SEQUENCE [LARGE SCALE GENOMIC DNA]</scope>
</reference>
<dbReference type="PANTHER" id="PTHR12496">
    <property type="entry name" value="CGI-41 METHYLTRANSFERASE"/>
    <property type="match status" value="1"/>
</dbReference>
<proteinExistence type="predicted"/>
<dbReference type="AlphaFoldDB" id="A0A485P7E7"/>
<dbReference type="EMBL" id="CAAGRJ010029231">
    <property type="protein sequence ID" value="VFV40657.1"/>
    <property type="molecule type" value="Genomic_DNA"/>
</dbReference>
<dbReference type="InterPro" id="IPR052220">
    <property type="entry name" value="METTL25"/>
</dbReference>
<dbReference type="Proteomes" id="UP000386466">
    <property type="component" value="Unassembled WGS sequence"/>
</dbReference>
<gene>
    <name evidence="1" type="ORF">LYPA_23C011314</name>
</gene>
<evidence type="ECO:0000313" key="1">
    <source>
        <dbReference type="EMBL" id="VFV40657.1"/>
    </source>
</evidence>
<evidence type="ECO:0000313" key="2">
    <source>
        <dbReference type="Proteomes" id="UP000386466"/>
    </source>
</evidence>
<name>A0A485P7E7_LYNPA</name>
<keyword evidence="2" id="KW-1185">Reference proteome</keyword>
<accession>A0A485P7E7</accession>
<dbReference type="PANTHER" id="PTHR12496:SF2">
    <property type="entry name" value="METHYLTRANSFERASE-LIKE PROTEIN 25B"/>
    <property type="match status" value="1"/>
</dbReference>